<feature type="active site" description="Proton acceptor" evidence="2">
    <location>
        <position position="127"/>
    </location>
</feature>
<gene>
    <name evidence="5" type="ORF">AWC38_SpisGene10507</name>
</gene>
<dbReference type="Gene3D" id="3.10.490.10">
    <property type="entry name" value="Gamma-glutamyl cyclotransferase-like"/>
    <property type="match status" value="1"/>
</dbReference>
<feature type="domain" description="Gamma-glutamylcyclotransferase AIG2-like" evidence="4">
    <location>
        <begin position="49"/>
        <end position="164"/>
    </location>
</feature>
<evidence type="ECO:0000256" key="1">
    <source>
        <dbReference type="ARBA" id="ARBA00008861"/>
    </source>
</evidence>
<proteinExistence type="inferred from homology"/>
<dbReference type="InterPro" id="IPR013024">
    <property type="entry name" value="GGCT-like"/>
</dbReference>
<protein>
    <recommendedName>
        <fullName evidence="3">Gamma-glutamylcyclotransferase family protein</fullName>
    </recommendedName>
</protein>
<dbReference type="GO" id="GO:0016740">
    <property type="term" value="F:transferase activity"/>
    <property type="evidence" value="ECO:0007669"/>
    <property type="project" value="UniProtKB-KW"/>
</dbReference>
<dbReference type="InterPro" id="IPR036568">
    <property type="entry name" value="GGCT-like_sf"/>
</dbReference>
<dbReference type="SUPFAM" id="SSF110857">
    <property type="entry name" value="Gamma-glutamyl cyclotransferase-like"/>
    <property type="match status" value="1"/>
</dbReference>
<dbReference type="STRING" id="50429.A0A2B4S8F5"/>
<evidence type="ECO:0000313" key="6">
    <source>
        <dbReference type="Proteomes" id="UP000225706"/>
    </source>
</evidence>
<dbReference type="PANTHER" id="PTHR12510">
    <property type="entry name" value="TROPONIN C-AKIN-1 PROTEIN"/>
    <property type="match status" value="1"/>
</dbReference>
<dbReference type="PANTHER" id="PTHR12510:SF4">
    <property type="entry name" value="GAMMA-GLUTAMYLAMINECYCLOTRANSFERASE"/>
    <property type="match status" value="1"/>
</dbReference>
<evidence type="ECO:0000259" key="4">
    <source>
        <dbReference type="Pfam" id="PF06094"/>
    </source>
</evidence>
<dbReference type="AlphaFoldDB" id="A0A2B4S8F5"/>
<keyword evidence="6" id="KW-1185">Reference proteome</keyword>
<evidence type="ECO:0000256" key="3">
    <source>
        <dbReference type="RuleBase" id="RU367036"/>
    </source>
</evidence>
<dbReference type="InterPro" id="IPR009288">
    <property type="entry name" value="AIG2-like_dom"/>
</dbReference>
<keyword evidence="5" id="KW-0808">Transferase</keyword>
<name>A0A2B4S8F5_STYPI</name>
<comment type="similarity">
    <text evidence="1 3">Belongs to the gamma-glutamylcyclotransferase family.</text>
</comment>
<evidence type="ECO:0000313" key="5">
    <source>
        <dbReference type="EMBL" id="PFX24858.1"/>
    </source>
</evidence>
<accession>A0A2B4S8F5</accession>
<reference evidence="6" key="1">
    <citation type="journal article" date="2017" name="bioRxiv">
        <title>Comparative analysis of the genomes of Stylophora pistillata and Acropora digitifera provides evidence for extensive differences between species of corals.</title>
        <authorList>
            <person name="Voolstra C.R."/>
            <person name="Li Y."/>
            <person name="Liew Y.J."/>
            <person name="Baumgarten S."/>
            <person name="Zoccola D."/>
            <person name="Flot J.-F."/>
            <person name="Tambutte S."/>
            <person name="Allemand D."/>
            <person name="Aranda M."/>
        </authorList>
    </citation>
    <scope>NUCLEOTIDE SEQUENCE [LARGE SCALE GENOMIC DNA]</scope>
</reference>
<evidence type="ECO:0000256" key="2">
    <source>
        <dbReference type="PIRSR" id="PIRSR639126-1"/>
    </source>
</evidence>
<dbReference type="EMBL" id="LSMT01000165">
    <property type="protein sequence ID" value="PFX24858.1"/>
    <property type="molecule type" value="Genomic_DNA"/>
</dbReference>
<dbReference type="OrthoDB" id="113620at2759"/>
<dbReference type="GO" id="GO:0061929">
    <property type="term" value="F:gamma-glutamylaminecyclotransferase activity"/>
    <property type="evidence" value="ECO:0007669"/>
    <property type="project" value="InterPro"/>
</dbReference>
<dbReference type="Pfam" id="PF06094">
    <property type="entry name" value="GGACT"/>
    <property type="match status" value="1"/>
</dbReference>
<dbReference type="GO" id="GO:0005829">
    <property type="term" value="C:cytosol"/>
    <property type="evidence" value="ECO:0007669"/>
    <property type="project" value="TreeGrafter"/>
</dbReference>
<dbReference type="Proteomes" id="UP000225706">
    <property type="component" value="Unassembled WGS sequence"/>
</dbReference>
<dbReference type="InterPro" id="IPR039126">
    <property type="entry name" value="GGACT"/>
</dbReference>
<comment type="caution">
    <text evidence="5">The sequence shown here is derived from an EMBL/GenBank/DDBJ whole genome shotgun (WGS) entry which is preliminary data.</text>
</comment>
<dbReference type="CDD" id="cd06661">
    <property type="entry name" value="GGCT_like"/>
    <property type="match status" value="1"/>
</dbReference>
<sequence>MHLTFSIIEFLKTLIYVEIDRNIAESTQTLYKGLYDYTEEKVMTELIKVFVYGTLKKGFANHYLMQDGRNGVARFITIGHTKDVFPLVVGTDASIPFMLPVKNQGKQVHGEIYEVDKNVLSKLDDLEDHPTWYKRSKCDIVTTKGATGIQEGDIVPCFAYFLTDFKASFLSQDFLNEYTLECHQAYLESDKRSLPYDVKLQSQRK</sequence>
<organism evidence="5 6">
    <name type="scientific">Stylophora pistillata</name>
    <name type="common">Smooth cauliflower coral</name>
    <dbReference type="NCBI Taxonomy" id="50429"/>
    <lineage>
        <taxon>Eukaryota</taxon>
        <taxon>Metazoa</taxon>
        <taxon>Cnidaria</taxon>
        <taxon>Anthozoa</taxon>
        <taxon>Hexacorallia</taxon>
        <taxon>Scleractinia</taxon>
        <taxon>Astrocoeniina</taxon>
        <taxon>Pocilloporidae</taxon>
        <taxon>Stylophora</taxon>
    </lineage>
</organism>